<dbReference type="AlphaFoldDB" id="A0A5J4VHB5"/>
<protein>
    <submittedName>
        <fullName evidence="2">Uncharacterized protein</fullName>
    </submittedName>
</protein>
<dbReference type="Proteomes" id="UP000324800">
    <property type="component" value="Unassembled WGS sequence"/>
</dbReference>
<reference evidence="2 3" key="1">
    <citation type="submission" date="2019-03" db="EMBL/GenBank/DDBJ databases">
        <title>Single cell metagenomics reveals metabolic interactions within the superorganism composed of flagellate Streblomastix strix and complex community of Bacteroidetes bacteria on its surface.</title>
        <authorList>
            <person name="Treitli S.C."/>
            <person name="Kolisko M."/>
            <person name="Husnik F."/>
            <person name="Keeling P."/>
            <person name="Hampl V."/>
        </authorList>
    </citation>
    <scope>NUCLEOTIDE SEQUENCE [LARGE SCALE GENOMIC DNA]</scope>
    <source>
        <strain evidence="2">ST1C</strain>
    </source>
</reference>
<feature type="region of interest" description="Disordered" evidence="1">
    <location>
        <begin position="432"/>
        <end position="490"/>
    </location>
</feature>
<proteinExistence type="predicted"/>
<evidence type="ECO:0000313" key="2">
    <source>
        <dbReference type="EMBL" id="KAA6381726.1"/>
    </source>
</evidence>
<accession>A0A5J4VHB5</accession>
<evidence type="ECO:0000256" key="1">
    <source>
        <dbReference type="SAM" id="MobiDB-lite"/>
    </source>
</evidence>
<feature type="compositionally biased region" description="Polar residues" evidence="1">
    <location>
        <begin position="439"/>
        <end position="461"/>
    </location>
</feature>
<evidence type="ECO:0000313" key="3">
    <source>
        <dbReference type="Proteomes" id="UP000324800"/>
    </source>
</evidence>
<sequence>MDKPVERKMSDGVEEYVLQGGALDIEFSTGDFSQLNLHQKIDLAYKRMVDIGLDLIPLPPPTPSPDIPEIINDEQYEQMRQDQYFNKWIKQNKHLSSKYKEFYYYLMENEDEIMSTDITEENQINIIFPLTSKIPDKINQLKKHPSEFANNCLSEIELLNYEEEKELDDIKSVKLGLIENQIKMSEIEISDYGEEFDDVLNKHGEFLGPNEVEISENDYDQICEKYEEQCQKLDQIQSFMRMSGDSIQYSNEFRKANLMFIRTSALNPKRFISRFMDQNYIHINPFRESLKQSNISLIYKIKENLDSLNVFLIFLYIYMCVDMRNQIVEQEFNPLNIFRRKVKNQLKTSEKIFYQYSSSSSSSSTTSSSSLPLPTILIPNLNAPAPPDQQPSSISQDDYEDYKNSFSNGASQLFAQIDGKLHPVQGIIRTNQDIEDDSYQNNDGDQTSDYISGSSYQQSATVVEDKDDNDKYDKEKNENVNKDAKKEKTE</sequence>
<feature type="compositionally biased region" description="Basic and acidic residues" evidence="1">
    <location>
        <begin position="468"/>
        <end position="490"/>
    </location>
</feature>
<name>A0A5J4VHB5_9EUKA</name>
<feature type="region of interest" description="Disordered" evidence="1">
    <location>
        <begin position="377"/>
        <end position="402"/>
    </location>
</feature>
<dbReference type="EMBL" id="SNRW01007164">
    <property type="protein sequence ID" value="KAA6381726.1"/>
    <property type="molecule type" value="Genomic_DNA"/>
</dbReference>
<gene>
    <name evidence="2" type="ORF">EZS28_022747</name>
</gene>
<comment type="caution">
    <text evidence="2">The sequence shown here is derived from an EMBL/GenBank/DDBJ whole genome shotgun (WGS) entry which is preliminary data.</text>
</comment>
<organism evidence="2 3">
    <name type="scientific">Streblomastix strix</name>
    <dbReference type="NCBI Taxonomy" id="222440"/>
    <lineage>
        <taxon>Eukaryota</taxon>
        <taxon>Metamonada</taxon>
        <taxon>Preaxostyla</taxon>
        <taxon>Oxymonadida</taxon>
        <taxon>Streblomastigidae</taxon>
        <taxon>Streblomastix</taxon>
    </lineage>
</organism>